<reference evidence="1 2" key="1">
    <citation type="journal article" date="2022" name="bioRxiv">
        <title>Genomics of Preaxostyla Flagellates Illuminates Evolutionary Transitions and the Path Towards Mitochondrial Loss.</title>
        <authorList>
            <person name="Novak L.V.F."/>
            <person name="Treitli S.C."/>
            <person name="Pyrih J."/>
            <person name="Halakuc P."/>
            <person name="Pipaliya S.V."/>
            <person name="Vacek V."/>
            <person name="Brzon O."/>
            <person name="Soukal P."/>
            <person name="Eme L."/>
            <person name="Dacks J.B."/>
            <person name="Karnkowska A."/>
            <person name="Elias M."/>
            <person name="Hampl V."/>
        </authorList>
    </citation>
    <scope>NUCLEOTIDE SEQUENCE [LARGE SCALE GENOMIC DNA]</scope>
    <source>
        <strain evidence="1">NAU3</strain>
        <tissue evidence="1">Gut</tissue>
    </source>
</reference>
<accession>A0ABQ9YDN5</accession>
<gene>
    <name evidence="1" type="ORF">BLNAU_3310</name>
</gene>
<organism evidence="1 2">
    <name type="scientific">Blattamonas nauphoetae</name>
    <dbReference type="NCBI Taxonomy" id="2049346"/>
    <lineage>
        <taxon>Eukaryota</taxon>
        <taxon>Metamonada</taxon>
        <taxon>Preaxostyla</taxon>
        <taxon>Oxymonadida</taxon>
        <taxon>Blattamonas</taxon>
    </lineage>
</organism>
<keyword evidence="2" id="KW-1185">Reference proteome</keyword>
<evidence type="ECO:0000313" key="2">
    <source>
        <dbReference type="Proteomes" id="UP001281761"/>
    </source>
</evidence>
<dbReference type="EMBL" id="JARBJD010000014">
    <property type="protein sequence ID" value="KAK2961873.1"/>
    <property type="molecule type" value="Genomic_DNA"/>
</dbReference>
<sequence length="149" mass="16804">MNKPTMASSDEYTPFLTWKETDPLTVDSVRHYFLSLVTMVRDGYHFDAMLLQKTALFLSSMSSTVNRTVRIDLFVEEIGQGSPNPAAVLRYSGVLLHSSTVVSTRGIRIHPSIDRQTHVLPHPQMEERWSRNLAQRETIVADTGTGRVS</sequence>
<protein>
    <submittedName>
        <fullName evidence="1">Uncharacterized protein</fullName>
    </submittedName>
</protein>
<comment type="caution">
    <text evidence="1">The sequence shown here is derived from an EMBL/GenBank/DDBJ whole genome shotgun (WGS) entry which is preliminary data.</text>
</comment>
<evidence type="ECO:0000313" key="1">
    <source>
        <dbReference type="EMBL" id="KAK2961873.1"/>
    </source>
</evidence>
<name>A0ABQ9YDN5_9EUKA</name>
<dbReference type="Proteomes" id="UP001281761">
    <property type="component" value="Unassembled WGS sequence"/>
</dbReference>
<proteinExistence type="predicted"/>